<evidence type="ECO:0000313" key="2">
    <source>
        <dbReference type="EMBL" id="ERJ13756.1"/>
    </source>
</evidence>
<comment type="caution">
    <text evidence="2">The sequence shown here is derived from an EMBL/GenBank/DDBJ whole genome shotgun (WGS) entry which is preliminary data.</text>
</comment>
<proteinExistence type="predicted"/>
<sequence>MYVGCFNFKIDFLYYLTIYLFYPTPFFCTALLSSELTFDNICILDIFKYKRKHKILDELQKYYLRININKNIVIRSKFNFKRVSI</sequence>
<keyword evidence="3" id="KW-1185">Reference proteome</keyword>
<accession>U2EGL3</accession>
<gene>
    <name evidence="2" type="ORF">HLPCO_000422</name>
</gene>
<reference evidence="2 3" key="2">
    <citation type="journal article" date="2013" name="PLoS ONE">
        <title>INDIGO - INtegrated Data Warehouse of MIcrobial GenOmes with Examples from the Red Sea Extremophiles.</title>
        <authorList>
            <person name="Alam I."/>
            <person name="Antunes A."/>
            <person name="Kamau A.A."/>
            <person name="Ba Alawi W."/>
            <person name="Kalkatawi M."/>
            <person name="Stingl U."/>
            <person name="Bajic V.B."/>
        </authorList>
    </citation>
    <scope>NUCLEOTIDE SEQUENCE [LARGE SCALE GENOMIC DNA]</scope>
    <source>
        <strain evidence="2 3">SSD-17B</strain>
    </source>
</reference>
<evidence type="ECO:0000313" key="3">
    <source>
        <dbReference type="Proteomes" id="UP000005707"/>
    </source>
</evidence>
<keyword evidence="1" id="KW-1133">Transmembrane helix</keyword>
<name>U2EGL3_9MOLU</name>
<dbReference type="Proteomes" id="UP000005707">
    <property type="component" value="Unassembled WGS sequence"/>
</dbReference>
<dbReference type="EMBL" id="AFNU02000001">
    <property type="protein sequence ID" value="ERJ13756.1"/>
    <property type="molecule type" value="Genomic_DNA"/>
</dbReference>
<keyword evidence="1" id="KW-0472">Membrane</keyword>
<organism evidence="2 3">
    <name type="scientific">Haloplasma contractile SSD-17B</name>
    <dbReference type="NCBI Taxonomy" id="1033810"/>
    <lineage>
        <taxon>Bacteria</taxon>
        <taxon>Bacillati</taxon>
        <taxon>Mycoplasmatota</taxon>
        <taxon>Mollicutes</taxon>
        <taxon>Haloplasmatales</taxon>
        <taxon>Haloplasmataceae</taxon>
        <taxon>Haloplasma</taxon>
    </lineage>
</organism>
<keyword evidence="1" id="KW-0812">Transmembrane</keyword>
<reference evidence="2 3" key="1">
    <citation type="journal article" date="2011" name="J. Bacteriol.">
        <title>Genome sequence of Haloplasma contractile, an unusual contractile bacterium from a deep-sea anoxic brine lake.</title>
        <authorList>
            <person name="Antunes A."/>
            <person name="Alam I."/>
            <person name="El Dorry H."/>
            <person name="Siam R."/>
            <person name="Robertson A."/>
            <person name="Bajic V.B."/>
            <person name="Stingl U."/>
        </authorList>
    </citation>
    <scope>NUCLEOTIDE SEQUENCE [LARGE SCALE GENOMIC DNA]</scope>
    <source>
        <strain evidence="2 3">SSD-17B</strain>
    </source>
</reference>
<evidence type="ECO:0000256" key="1">
    <source>
        <dbReference type="SAM" id="Phobius"/>
    </source>
</evidence>
<dbReference type="AlphaFoldDB" id="U2EGL3"/>
<feature type="transmembrane region" description="Helical" evidence="1">
    <location>
        <begin position="12"/>
        <end position="32"/>
    </location>
</feature>
<dbReference type="InParanoid" id="U2EGL3"/>
<protein>
    <submittedName>
        <fullName evidence="2">Uncharacterized protein</fullName>
    </submittedName>
</protein>